<name>A0AAN7UWR5_9PEZI</name>
<gene>
    <name evidence="2" type="ORF">RRF57_010110</name>
</gene>
<evidence type="ECO:0000313" key="3">
    <source>
        <dbReference type="Proteomes" id="UP001305414"/>
    </source>
</evidence>
<sequence length="166" mass="18406">MKSGQVLQGFVLKYLRTEVFPVTIWVFLLANISSPMKTHLSSFTFQLPPLTFTSHISHPQLRTKVQASTKTQPSNVNHLSVHYNRGQETWHSLHRGGRALTPGGKVPVGFVRMAGAELRAVLDERPVDDDSLWVIGPASEDVPKPGMHFKVKEEPSLESPSTSSSH</sequence>
<evidence type="ECO:0000256" key="1">
    <source>
        <dbReference type="SAM" id="MobiDB-lite"/>
    </source>
</evidence>
<dbReference type="EMBL" id="JAWHQM010000040">
    <property type="protein sequence ID" value="KAK5634396.1"/>
    <property type="molecule type" value="Genomic_DNA"/>
</dbReference>
<reference evidence="2 3" key="1">
    <citation type="submission" date="2023-10" db="EMBL/GenBank/DDBJ databases">
        <title>Draft genome sequence of Xylaria bambusicola isolate GMP-LS, the root and basal stem rot pathogen of sugarcane in Indonesia.</title>
        <authorList>
            <person name="Selvaraj P."/>
            <person name="Muralishankar V."/>
            <person name="Muruganantham S."/>
            <person name="Sp S."/>
            <person name="Haryani S."/>
            <person name="Lau K.J.X."/>
            <person name="Naqvi N.I."/>
        </authorList>
    </citation>
    <scope>NUCLEOTIDE SEQUENCE [LARGE SCALE GENOMIC DNA]</scope>
    <source>
        <strain evidence="2">GMP-LS</strain>
    </source>
</reference>
<proteinExistence type="predicted"/>
<evidence type="ECO:0000313" key="2">
    <source>
        <dbReference type="EMBL" id="KAK5634396.1"/>
    </source>
</evidence>
<protein>
    <submittedName>
        <fullName evidence="2">Uncharacterized protein</fullName>
    </submittedName>
</protein>
<accession>A0AAN7UWR5</accession>
<organism evidence="2 3">
    <name type="scientific">Xylaria bambusicola</name>
    <dbReference type="NCBI Taxonomy" id="326684"/>
    <lineage>
        <taxon>Eukaryota</taxon>
        <taxon>Fungi</taxon>
        <taxon>Dikarya</taxon>
        <taxon>Ascomycota</taxon>
        <taxon>Pezizomycotina</taxon>
        <taxon>Sordariomycetes</taxon>
        <taxon>Xylariomycetidae</taxon>
        <taxon>Xylariales</taxon>
        <taxon>Xylariaceae</taxon>
        <taxon>Xylaria</taxon>
    </lineage>
</organism>
<dbReference type="AlphaFoldDB" id="A0AAN7UWR5"/>
<comment type="caution">
    <text evidence="2">The sequence shown here is derived from an EMBL/GenBank/DDBJ whole genome shotgun (WGS) entry which is preliminary data.</text>
</comment>
<feature type="compositionally biased region" description="Low complexity" evidence="1">
    <location>
        <begin position="157"/>
        <end position="166"/>
    </location>
</feature>
<dbReference type="Proteomes" id="UP001305414">
    <property type="component" value="Unassembled WGS sequence"/>
</dbReference>
<feature type="region of interest" description="Disordered" evidence="1">
    <location>
        <begin position="138"/>
        <end position="166"/>
    </location>
</feature>
<keyword evidence="3" id="KW-1185">Reference proteome</keyword>